<feature type="region of interest" description="Disordered" evidence="1">
    <location>
        <begin position="1546"/>
        <end position="1565"/>
    </location>
</feature>
<feature type="region of interest" description="Disordered" evidence="1">
    <location>
        <begin position="2244"/>
        <end position="2289"/>
    </location>
</feature>
<feature type="compositionally biased region" description="Polar residues" evidence="1">
    <location>
        <begin position="96"/>
        <end position="106"/>
    </location>
</feature>
<feature type="compositionally biased region" description="Basic and acidic residues" evidence="1">
    <location>
        <begin position="1882"/>
        <end position="1894"/>
    </location>
</feature>
<feature type="region of interest" description="Disordered" evidence="1">
    <location>
        <begin position="3698"/>
        <end position="3721"/>
    </location>
</feature>
<feature type="region of interest" description="Disordered" evidence="1">
    <location>
        <begin position="1773"/>
        <end position="1806"/>
    </location>
</feature>
<feature type="compositionally biased region" description="Low complexity" evidence="1">
    <location>
        <begin position="3790"/>
        <end position="3812"/>
    </location>
</feature>
<accession>A0A507DYL1</accession>
<feature type="compositionally biased region" description="Polar residues" evidence="1">
    <location>
        <begin position="3761"/>
        <end position="3789"/>
    </location>
</feature>
<feature type="region of interest" description="Disordered" evidence="1">
    <location>
        <begin position="64"/>
        <end position="108"/>
    </location>
</feature>
<feature type="compositionally biased region" description="Polar residues" evidence="1">
    <location>
        <begin position="3813"/>
        <end position="3832"/>
    </location>
</feature>
<dbReference type="GO" id="GO:0005777">
    <property type="term" value="C:peroxisome"/>
    <property type="evidence" value="ECO:0007669"/>
    <property type="project" value="InterPro"/>
</dbReference>
<reference evidence="2 3" key="1">
    <citation type="journal article" date="2019" name="Sci. Rep.">
        <title>Comparative genomics of chytrid fungi reveal insights into the obligate biotrophic and pathogenic lifestyle of Synchytrium endobioticum.</title>
        <authorList>
            <person name="van de Vossenberg B.T.L.H."/>
            <person name="Warris S."/>
            <person name="Nguyen H.D.T."/>
            <person name="van Gent-Pelzer M.P.E."/>
            <person name="Joly D.L."/>
            <person name="van de Geest H.C."/>
            <person name="Bonants P.J.M."/>
            <person name="Smith D.S."/>
            <person name="Levesque C.A."/>
            <person name="van der Lee T.A.J."/>
        </authorList>
    </citation>
    <scope>NUCLEOTIDE SEQUENCE [LARGE SCALE GENOMIC DNA]</scope>
    <source>
        <strain evidence="2 3">CBS 809.83</strain>
    </source>
</reference>
<evidence type="ECO:0000313" key="3">
    <source>
        <dbReference type="Proteomes" id="UP000318582"/>
    </source>
</evidence>
<dbReference type="PANTHER" id="PTHR14918:SF3">
    <property type="entry name" value="KICSTOR COMPLEX PROTEIN SZT2"/>
    <property type="match status" value="1"/>
</dbReference>
<protein>
    <submittedName>
        <fullName evidence="2">Uncharacterized protein</fullName>
    </submittedName>
</protein>
<feature type="compositionally biased region" description="Polar residues" evidence="1">
    <location>
        <begin position="1502"/>
        <end position="1511"/>
    </location>
</feature>
<feature type="compositionally biased region" description="Low complexity" evidence="1">
    <location>
        <begin position="3746"/>
        <end position="3760"/>
    </location>
</feature>
<feature type="region of interest" description="Disordered" evidence="1">
    <location>
        <begin position="1419"/>
        <end position="1447"/>
    </location>
</feature>
<feature type="compositionally biased region" description="Polar residues" evidence="1">
    <location>
        <begin position="1854"/>
        <end position="1867"/>
    </location>
</feature>
<evidence type="ECO:0000313" key="2">
    <source>
        <dbReference type="EMBL" id="TPX56462.1"/>
    </source>
</evidence>
<feature type="compositionally biased region" description="Basic and acidic residues" evidence="1">
    <location>
        <begin position="2244"/>
        <end position="2258"/>
    </location>
</feature>
<feature type="compositionally biased region" description="Polar residues" evidence="1">
    <location>
        <begin position="3144"/>
        <end position="3163"/>
    </location>
</feature>
<feature type="region of interest" description="Disordered" evidence="1">
    <location>
        <begin position="3735"/>
        <end position="3839"/>
    </location>
</feature>
<feature type="compositionally biased region" description="Polar residues" evidence="1">
    <location>
        <begin position="1240"/>
        <end position="1250"/>
    </location>
</feature>
<feature type="region of interest" description="Disordered" evidence="1">
    <location>
        <begin position="2146"/>
        <end position="2167"/>
    </location>
</feature>
<evidence type="ECO:0000256" key="1">
    <source>
        <dbReference type="SAM" id="MobiDB-lite"/>
    </source>
</evidence>
<feature type="compositionally biased region" description="Low complexity" evidence="1">
    <location>
        <begin position="1251"/>
        <end position="1266"/>
    </location>
</feature>
<gene>
    <name evidence="2" type="ORF">PhCBS80983_g04528</name>
</gene>
<feature type="compositionally biased region" description="Basic residues" evidence="1">
    <location>
        <begin position="3698"/>
        <end position="3711"/>
    </location>
</feature>
<feature type="compositionally biased region" description="Low complexity" evidence="1">
    <location>
        <begin position="1827"/>
        <end position="1845"/>
    </location>
</feature>
<dbReference type="Proteomes" id="UP000318582">
    <property type="component" value="Unassembled WGS sequence"/>
</dbReference>
<sequence length="3884" mass="427353">MQRSDAVVDAKSVVLFHKHPSLFTRADYDTWILDNLMRPLTLDELDHGETQIVDVCIGTDVPAWTKGETDEDSAPAPGFSGVPLSQLQQDNDHQRQGQNQPEQQLPSRLRFRITPETHIHSFAARYRVAFVVDKSPSMSIVDDSNGKAKALGSIAFETLCQCLDGLCRPFSIPTSLLGGPHYVHPIVYITVIAECGSAYFRGSQSPLAAKHARAHPTRVLLQEVVVTSSNLEAVCERLYDALNAYEHDFVQQRQKDARAAAEAAEESDVKLDIPSESEEASPVDVAAEMSEIAEKLETALPDVSLHSHTIYQAISSALVAVDLMPEDCLPAIVLLTDGVVGALGAGEAVAREAVRELSSHNAVFTIIQVGSSQGFNAGVNLGHVADNEFLRFLAIAAAGTFLYGADCGYLDPEPTNSDKSTSARLPNFYHRHLLMHHYMLAKLATENRYRTVNGTRHERPVDCPRGRLLNATVDTTQSITPEELSFPWEPSSKPPLVAEILCGYRDYPVNVDLKHIILTRLQEGFVLRSVHVTQRAHRPNSKVEIILMMPWFPNVTILYTIKTTWAPTASASHRSILAGRSHKPPRIELNILAQHAFAILFINVQNLDEKSLFTHSVQGKLLKLHHFLKRVYEIDDAFKVIVSFETKYALSAIPYDQRTYHHMVESSTGALNSRYLPAPATVNTNNTSSTAGGGLTTSSTQSNYWQVLTQIMDSHADSFLHLSKDVILRSTSGGGENVWTTRHQVAAMYLHDYLALEWRSFSVGKGIYVKLVHDHPMEQQRQQEQQGEELEDETDVPTGFCVLRILWANECLATLQTTFFNVRVSLRQEILQELTKSIANIEHAVRSSGVAFSPLIVCKKPIARMLARYALLEREDDGDREEQSGPEMQMPSPEARLTRMLDTFETNLIPQSASKNFLRNNRFVWLTDLSADDNVHPANTTSLRGAERMPLDELAFNLLYYKRLEEGFVPISEAPRCLTLYREAKISRRGRGSDKDYESSTITTCAIQFVLINDERTRTVITELFVEPIVDGPAGAEVVINDSQTEVMPITTLFKQHYLVVKERMLEQDRRLVGKLYTFDKIHAIGQHRRGRSNSDGDTKTSLSDAFSSSRKPPLLKKMGPNRSSTVIGTQFKLGHVLQDGRFITCAFRFPVIIEPSPQQTATDDHAHLLPASADAFFPPMPEVTMAHSVPTSPPRTPTMMHLSKAAPRGTSSDRPTTPPRPALAGSNSYNIASGADATPTHNRTTLLHQSSRTGTSAGSSATAGDRSLHLNIPRQRADQIPLALQSPSLWQGLEAIYRAKTARDRVNLALCRYVERMLGSITDGQIPLMDGNSHNAGSTLSVNAAVFDSGLRDACGVEFLERVKEAVEKTFGDFDGGSQPERAGVLCTSLTDSKCYVKVKDAESFLLVFAPMYPSRAESAVTTRRDSTTAAGSATSPPPVPADQEMEDVDRPAYGYMALTLVECVRPRLPPAGIPITDAPPFQPIVSEPPRVDSIRVHRLSSTSNVSPTFSDPAETPATPSGKIAFTDCQTLVEGPAYALSFPDDERRKSESHSNPPPPPLSEYAQDFRAQIKDGVAAAFTKSVYAALLQGYDVDPADLDKAIGACVETSIDVDLTNYLNVRLLTGCNNDGESDQDTTQAKFRELLAEFLDPVPCFSCRNENVFFYRPKPNNPIELGNGAPLTAPLVSQRSSNLNLPSQATPTVRRAPTPLQSMMHLDIPSHFQATASNEFDTLSKVLECAGTPLFVRTECSFMKRNMSDADHLQIPAAKLPTSYKLPQKRKDGNGDNDSLDFTPSSVGTDVSPVQSADGTRAVLHLLCLTVPALNTNTTTPTPRLSSTSPWSSDPRDKTLPEGSSVTSPPTSERANSGDLDEPKTPTVEARSHLDKEKQKALQETTRKIESLLEDEVMYLLLPVRPIQESTLLLIEGILRRRHLENAGRGVESLNLVPTITDSEPSLAVNVPLSFVRAASEIDLFRKEFEGLETGFGKVIRMGDMFYIPNEGLAAREELVSPSVDARRMAAEQMQGLGISLDGDGSCDVLNVSDKEASAPSPSSPSSSRPVECARFWLVAVIVDMSVQVYFYSKEVGGYKRLAIVGKLREGITNCCERVNRSYLLRQLAETHVASRYLIPPTIPINDNDSLCSTLSRSRDTDEDDITSNPSPPPEMEGWEAGHFQPGRFACPHVFRRTFPLHWRLKSLQALSAVALSLQAFAIVNRRNMFVFAAPRSVFYIILRVEEIDATEKGTGKESAGADRGEPLSADVGAESYSPSLRTGVDSPRGPASPVMRRSTVSSVAAHSHSAISNRNNLVLSTAATTRSPDYELILDVFGIDPPGKELTKEFLGMVELKINGLTQHVLASYLARNLTMKLTQADLDFILPAGRGVESAGVRWFKLPQYVHSPYVFLLLYRQMLIPWLHILGGADVIGGLTSHYGMKYGWADRISDSESSLSRAYEVQFSDFVFMYNCLPTRHPTPVETAVGQGIACVCVALLDEGSRVMIEAPGVFAEGEKGNIISDEELLNSFQENKSPRLTSPDEWHGYKIAVEIWCHGSINTDGLFTLVERAFQNTVLDYAVEATVGTLIVRNAADRSWHKFGGGDSVMYGASCPATPDEAIEHPSQLPDMETAPSPFESAQNSGENLDTFSVFYTTIHTALETALDADDPMVKRMVSPISLPPLVIEEFVGELQELFAGTQGVSDIACLKKTSPSTTGASGEQKNATEHLEFEPYKPMKRDTGGPYARSLSSSVSSLMEVNPDEKNGELFVTLAGLKNLNPRYGLLRLHNLSSAERKSSFEIEGTGHGTSTLASSVALAAAAALSIQPVVRTPITNEDSDSEASTSGWLTGQPWRRLSRAGRSLVSVAGLAQTKAPEDPEAIFTNNLHPSALELGPRSKFLFTTIENSKVVVYAYNWEPTQCDNLFRQILRILSWNHLRLQFLEKELALLQQQKGASLRHLSLRVPREVPEADLDVVPQSYGGDTKAMVMATQFQQQIAATAVPPLWHQSATRDAATNPVPEVAVASKSGNDIDILQRHAVEFLDWLVRHIKITSAAQDAKQFTARSISTPLMSPFMSAADASKRTPPAPPSVNASDMAKILRSVRLLHFVKYPIMFTDLRHQLLANDGPAANAMDFRPEDVVLKESAGVTSSPAGTPMSVTTPGGMSPWSLATTTTSNVPQLEDETTILWYNQMLEGCVKDYVAYLQHLGMDYVYKEGELAESARFNPSQSLNPSYWVSARLSIKTEVTYLVQWFAKGVVIAQIGIDGIFACVNLYTLDLPDFVPPRLGPAQQLEVKVTEGGAQDDGFVEACKRLKNYVHLNSYVYDFHLRYIQNVLERRVRTPTPVDVLLVLKAFALFNPRKANFARSRIHRGSCAIEDGQVSSSLFQYILKNPLRYGFFPILFQGQPIACSLTSTTPDFRRPGSGSSLINSEDQPENVYTIVVYSTTEEQSPRGSTSMGMDSATSAGPPSARAATGDDHQQQQQQQQQTRAHQRKSSAGSSSATKLCLRYFLLVVSAKTPFPHEEVDNNRSSTMGTAMLYDPLHEYLAGGYYLKDIVRHAERKVERLIEQAIRYYGRDNLWRQLLRAQDPASIAAAEPSAPLEGPQTDDGIYEWAKLFLEKIEPNSRPLSTLDPSLGPLFANPAIPWLKLLDHLRSFYSYSARELVESEDGLRRHLVLFNPRNEDYLIHFVAVVRRDLRHQHHRNSSHSHRKSNGSYSQQQQRRTLHLPALPFPLTSPASFLHPAPPATTSAAPTPTASSTPKVPTQLRTGSVSSVTDVRNSSMTTTSNVASTSSPARSSPSSSPLAGPSRPSLDSTAGTGMATTPNTIASHPTTPALEPPVDMDVYAVSREGVVDEVEYHHISDVVNTISAWLWTQTRDSLVLAR</sequence>
<feature type="region of interest" description="Disordered" evidence="1">
    <location>
        <begin position="1502"/>
        <end position="1523"/>
    </location>
</feature>
<feature type="compositionally biased region" description="Polar residues" evidence="1">
    <location>
        <begin position="3444"/>
        <end position="3465"/>
    </location>
</feature>
<comment type="caution">
    <text evidence="2">The sequence shown here is derived from an EMBL/GenBank/DDBJ whole genome shotgun (WGS) entry which is preliminary data.</text>
</comment>
<organism evidence="2 3">
    <name type="scientific">Powellomyces hirtus</name>
    <dbReference type="NCBI Taxonomy" id="109895"/>
    <lineage>
        <taxon>Eukaryota</taxon>
        <taxon>Fungi</taxon>
        <taxon>Fungi incertae sedis</taxon>
        <taxon>Chytridiomycota</taxon>
        <taxon>Chytridiomycota incertae sedis</taxon>
        <taxon>Chytridiomycetes</taxon>
        <taxon>Spizellomycetales</taxon>
        <taxon>Powellomycetaceae</taxon>
        <taxon>Powellomyces</taxon>
    </lineage>
</organism>
<proteinExistence type="predicted"/>
<name>A0A507DYL1_9FUNG</name>
<keyword evidence="3" id="KW-1185">Reference proteome</keyword>
<feature type="region of interest" description="Disordered" evidence="1">
    <location>
        <begin position="1827"/>
        <end position="1894"/>
    </location>
</feature>
<dbReference type="InterPro" id="IPR033228">
    <property type="entry name" value="SZT2"/>
</dbReference>
<feature type="region of interest" description="Disordered" evidence="1">
    <location>
        <begin position="1088"/>
        <end position="1123"/>
    </location>
</feature>
<dbReference type="EMBL" id="QEAQ01000074">
    <property type="protein sequence ID" value="TPX56462.1"/>
    <property type="molecule type" value="Genomic_DNA"/>
</dbReference>
<feature type="region of interest" description="Disordered" evidence="1">
    <location>
        <begin position="3143"/>
        <end position="3163"/>
    </location>
</feature>
<feature type="region of interest" description="Disordered" evidence="1">
    <location>
        <begin position="3444"/>
        <end position="3498"/>
    </location>
</feature>
<feature type="compositionally biased region" description="Polar residues" evidence="1">
    <location>
        <begin position="1788"/>
        <end position="1806"/>
    </location>
</feature>
<dbReference type="STRING" id="109895.A0A507DYL1"/>
<feature type="compositionally biased region" description="Polar residues" evidence="1">
    <location>
        <begin position="1100"/>
        <end position="1111"/>
    </location>
</feature>
<dbReference type="PANTHER" id="PTHR14918">
    <property type="entry name" value="KICSTOR COMPLEX PROTEIN SZT2"/>
    <property type="match status" value="1"/>
</dbReference>
<feature type="region of interest" description="Disordered" evidence="1">
    <location>
        <begin position="1188"/>
        <end position="1267"/>
    </location>
</feature>